<protein>
    <submittedName>
        <fullName evidence="1">Uncharacterized protein</fullName>
    </submittedName>
</protein>
<evidence type="ECO:0000313" key="1">
    <source>
        <dbReference type="EMBL" id="EWT07827.1"/>
    </source>
</evidence>
<evidence type="ECO:0000313" key="2">
    <source>
        <dbReference type="Proteomes" id="UP000019494"/>
    </source>
</evidence>
<name>W9GRY5_9MICO</name>
<dbReference type="Proteomes" id="UP000019494">
    <property type="component" value="Unassembled WGS sequence"/>
</dbReference>
<gene>
    <name evidence="1" type="ORF">N864_22210</name>
</gene>
<accession>W9GRY5</accession>
<reference evidence="2" key="1">
    <citation type="submission" date="2013-08" db="EMBL/GenBank/DDBJ databases">
        <title>Intrasporangium oryzae NRRL B-24470.</title>
        <authorList>
            <person name="Liu H."/>
            <person name="Wang G."/>
        </authorList>
    </citation>
    <scope>NUCLEOTIDE SEQUENCE [LARGE SCALE GENOMIC DNA]</scope>
    <source>
        <strain evidence="2">Q5-1</strain>
    </source>
</reference>
<dbReference type="AlphaFoldDB" id="W9GRY5"/>
<proteinExistence type="predicted"/>
<keyword evidence="2" id="KW-1185">Reference proteome</keyword>
<comment type="caution">
    <text evidence="1">The sequence shown here is derived from an EMBL/GenBank/DDBJ whole genome shotgun (WGS) entry which is preliminary data.</text>
</comment>
<organism evidence="1 2">
    <name type="scientific">Intrasporangium chromatireducens Q5-1</name>
    <dbReference type="NCBI Taxonomy" id="584657"/>
    <lineage>
        <taxon>Bacteria</taxon>
        <taxon>Bacillati</taxon>
        <taxon>Actinomycetota</taxon>
        <taxon>Actinomycetes</taxon>
        <taxon>Micrococcales</taxon>
        <taxon>Intrasporangiaceae</taxon>
        <taxon>Intrasporangium</taxon>
    </lineage>
</organism>
<sequence length="79" mass="9106">MRELEAESVAKVVFQRRYPGVELPDHLSQFFKGEIPSLDGLDLERVLTAAGRILETADGYRPRRSKIRRPDLHGMTKRE</sequence>
<dbReference type="EMBL" id="AWQS01000004">
    <property type="protein sequence ID" value="EWT07827.1"/>
    <property type="molecule type" value="Genomic_DNA"/>
</dbReference>